<organism evidence="2 3">
    <name type="scientific">Piedraia hortae CBS 480.64</name>
    <dbReference type="NCBI Taxonomy" id="1314780"/>
    <lineage>
        <taxon>Eukaryota</taxon>
        <taxon>Fungi</taxon>
        <taxon>Dikarya</taxon>
        <taxon>Ascomycota</taxon>
        <taxon>Pezizomycotina</taxon>
        <taxon>Dothideomycetes</taxon>
        <taxon>Dothideomycetidae</taxon>
        <taxon>Capnodiales</taxon>
        <taxon>Piedraiaceae</taxon>
        <taxon>Piedraia</taxon>
    </lineage>
</organism>
<sequence>MHYDATHTWYNWSALSHSPNLKDTTRYLMNYTPMERRVTFYQQVTNDGNITKTIWAHFDSDGELGYGVEVPNQAYIEQKTRTNINKRAKDLEIQDIEKKLLGALDVASHLWSAFGHAAPEPPKTPVHSTEHSGQLPEQYSHDMSPAHRLSVLAVQRTHPHQPSPLHSSIQPLQQQVGTAHIGVKRPREAHEGPNDCERRVKPRMEECTYQNAHVQAPAQRQAAATPQLKRADNILNQVESLSNPGGPQQLQAATRPTEVQACPTPRPRRATQTPTPIFSQRHGGMFSFQMTRMPQRFNRSTAQIGTSTPSQHGSGIHASQAARTVQPYTQPATQVATITPAQQRAQRAARIMQYTQRISAQPVLRPHDILGMSLPQNVARPPQAMAVTRAGN</sequence>
<accession>A0A6A7C977</accession>
<keyword evidence="3" id="KW-1185">Reference proteome</keyword>
<dbReference type="Proteomes" id="UP000799421">
    <property type="component" value="Unassembled WGS sequence"/>
</dbReference>
<dbReference type="AlphaFoldDB" id="A0A6A7C977"/>
<feature type="region of interest" description="Disordered" evidence="1">
    <location>
        <begin position="115"/>
        <end position="138"/>
    </location>
</feature>
<dbReference type="EMBL" id="MU005960">
    <property type="protein sequence ID" value="KAF2863629.1"/>
    <property type="molecule type" value="Genomic_DNA"/>
</dbReference>
<gene>
    <name evidence="2" type="ORF">K470DRAFT_262006</name>
</gene>
<feature type="compositionally biased region" description="Polar residues" evidence="1">
    <location>
        <begin position="238"/>
        <end position="254"/>
    </location>
</feature>
<reference evidence="2" key="1">
    <citation type="journal article" date="2020" name="Stud. Mycol.">
        <title>101 Dothideomycetes genomes: a test case for predicting lifestyles and emergence of pathogens.</title>
        <authorList>
            <person name="Haridas S."/>
            <person name="Albert R."/>
            <person name="Binder M."/>
            <person name="Bloem J."/>
            <person name="Labutti K."/>
            <person name="Salamov A."/>
            <person name="Andreopoulos B."/>
            <person name="Baker S."/>
            <person name="Barry K."/>
            <person name="Bills G."/>
            <person name="Bluhm B."/>
            <person name="Cannon C."/>
            <person name="Castanera R."/>
            <person name="Culley D."/>
            <person name="Daum C."/>
            <person name="Ezra D."/>
            <person name="Gonzalez J."/>
            <person name="Henrissat B."/>
            <person name="Kuo A."/>
            <person name="Liang C."/>
            <person name="Lipzen A."/>
            <person name="Lutzoni F."/>
            <person name="Magnuson J."/>
            <person name="Mondo S."/>
            <person name="Nolan M."/>
            <person name="Ohm R."/>
            <person name="Pangilinan J."/>
            <person name="Park H.-J."/>
            <person name="Ramirez L."/>
            <person name="Alfaro M."/>
            <person name="Sun H."/>
            <person name="Tritt A."/>
            <person name="Yoshinaga Y."/>
            <person name="Zwiers L.-H."/>
            <person name="Turgeon B."/>
            <person name="Goodwin S."/>
            <person name="Spatafora J."/>
            <person name="Crous P."/>
            <person name="Grigoriev I."/>
        </authorList>
    </citation>
    <scope>NUCLEOTIDE SEQUENCE</scope>
    <source>
        <strain evidence="2">CBS 480.64</strain>
    </source>
</reference>
<name>A0A6A7C977_9PEZI</name>
<protein>
    <submittedName>
        <fullName evidence="2">Uncharacterized protein</fullName>
    </submittedName>
</protein>
<proteinExistence type="predicted"/>
<evidence type="ECO:0000313" key="2">
    <source>
        <dbReference type="EMBL" id="KAF2863629.1"/>
    </source>
</evidence>
<feature type="region of interest" description="Disordered" evidence="1">
    <location>
        <begin position="238"/>
        <end position="281"/>
    </location>
</feature>
<evidence type="ECO:0000256" key="1">
    <source>
        <dbReference type="SAM" id="MobiDB-lite"/>
    </source>
</evidence>
<evidence type="ECO:0000313" key="3">
    <source>
        <dbReference type="Proteomes" id="UP000799421"/>
    </source>
</evidence>